<evidence type="ECO:0000256" key="4">
    <source>
        <dbReference type="ARBA" id="ARBA00022442"/>
    </source>
</evidence>
<dbReference type="PANTHER" id="PTHR11575">
    <property type="entry name" value="5'-NUCLEOTIDASE-RELATED"/>
    <property type="match status" value="1"/>
</dbReference>
<dbReference type="AlphaFoldDB" id="A0A6L2PHB9"/>
<dbReference type="FunCoup" id="A0A6L2PHB9">
    <property type="interactions" value="22"/>
</dbReference>
<keyword evidence="6" id="KW-0800">Toxin</keyword>
<evidence type="ECO:0000259" key="15">
    <source>
        <dbReference type="Pfam" id="PF00149"/>
    </source>
</evidence>
<dbReference type="Pfam" id="PF00149">
    <property type="entry name" value="Metallophos"/>
    <property type="match status" value="1"/>
</dbReference>
<comment type="caution">
    <text evidence="17">The sequence shown here is derived from an EMBL/GenBank/DDBJ whole genome shotgun (WGS) entry which is preliminary data.</text>
</comment>
<comment type="subcellular location">
    <subcellularLocation>
        <location evidence="1">Secreted</location>
    </subcellularLocation>
</comment>
<keyword evidence="10 12" id="KW-0378">Hydrolase</keyword>
<proteinExistence type="inferred from homology"/>
<keyword evidence="7" id="KW-0479">Metal-binding</keyword>
<organism evidence="17 18">
    <name type="scientific">Coptotermes formosanus</name>
    <name type="common">Formosan subterranean termite</name>
    <dbReference type="NCBI Taxonomy" id="36987"/>
    <lineage>
        <taxon>Eukaryota</taxon>
        <taxon>Metazoa</taxon>
        <taxon>Ecdysozoa</taxon>
        <taxon>Arthropoda</taxon>
        <taxon>Hexapoda</taxon>
        <taxon>Insecta</taxon>
        <taxon>Pterygota</taxon>
        <taxon>Neoptera</taxon>
        <taxon>Polyneoptera</taxon>
        <taxon>Dictyoptera</taxon>
        <taxon>Blattodea</taxon>
        <taxon>Blattoidea</taxon>
        <taxon>Termitoidae</taxon>
        <taxon>Rhinotermitidae</taxon>
        <taxon>Coptotermes</taxon>
    </lineage>
</organism>
<evidence type="ECO:0000256" key="5">
    <source>
        <dbReference type="ARBA" id="ARBA00022525"/>
    </source>
</evidence>
<keyword evidence="14" id="KW-0812">Transmembrane</keyword>
<dbReference type="InterPro" id="IPR006179">
    <property type="entry name" value="5_nucleotidase/apyrase"/>
</dbReference>
<dbReference type="Pfam" id="PF02872">
    <property type="entry name" value="5_nucleotid_C"/>
    <property type="match status" value="1"/>
</dbReference>
<evidence type="ECO:0000256" key="6">
    <source>
        <dbReference type="ARBA" id="ARBA00022656"/>
    </source>
</evidence>
<keyword evidence="14" id="KW-1133">Transmembrane helix</keyword>
<feature type="region of interest" description="Disordered" evidence="13">
    <location>
        <begin position="582"/>
        <end position="644"/>
    </location>
</feature>
<dbReference type="Proteomes" id="UP000502823">
    <property type="component" value="Unassembled WGS sequence"/>
</dbReference>
<dbReference type="FunFam" id="3.60.21.10:FF:000020">
    <property type="entry name" value="NT5E isoform 4"/>
    <property type="match status" value="1"/>
</dbReference>
<evidence type="ECO:0000256" key="1">
    <source>
        <dbReference type="ARBA" id="ARBA00004613"/>
    </source>
</evidence>
<reference evidence="18" key="1">
    <citation type="submission" date="2020-01" db="EMBL/GenBank/DDBJ databases">
        <title>Draft genome sequence of the Termite Coptotermes fromosanus.</title>
        <authorList>
            <person name="Itakura S."/>
            <person name="Yosikawa Y."/>
            <person name="Umezawa K."/>
        </authorList>
    </citation>
    <scope>NUCLEOTIDE SEQUENCE [LARGE SCALE GENOMIC DNA]</scope>
</reference>
<evidence type="ECO:0000256" key="11">
    <source>
        <dbReference type="ARBA" id="ARBA00023240"/>
    </source>
</evidence>
<evidence type="ECO:0000259" key="16">
    <source>
        <dbReference type="Pfam" id="PF02872"/>
    </source>
</evidence>
<dbReference type="GO" id="GO:0005886">
    <property type="term" value="C:plasma membrane"/>
    <property type="evidence" value="ECO:0007669"/>
    <property type="project" value="TreeGrafter"/>
</dbReference>
<keyword evidence="9 12" id="KW-0547">Nucleotide-binding</keyword>
<dbReference type="InterPro" id="IPR029052">
    <property type="entry name" value="Metallo-depent_PP-like"/>
</dbReference>
<dbReference type="GO" id="GO:0005576">
    <property type="term" value="C:extracellular region"/>
    <property type="evidence" value="ECO:0007669"/>
    <property type="project" value="UniProtKB-SubCell"/>
</dbReference>
<evidence type="ECO:0000256" key="12">
    <source>
        <dbReference type="RuleBase" id="RU362119"/>
    </source>
</evidence>
<dbReference type="FunFam" id="3.90.780.10:FF:000001">
    <property type="entry name" value="NT5E isoform 3"/>
    <property type="match status" value="1"/>
</dbReference>
<dbReference type="EC" id="3.6.1.5" evidence="3"/>
<dbReference type="PANTHER" id="PTHR11575:SF32">
    <property type="entry name" value="APYRASE-LIKE PROTEIN"/>
    <property type="match status" value="1"/>
</dbReference>
<evidence type="ECO:0000313" key="17">
    <source>
        <dbReference type="EMBL" id="GFG31806.1"/>
    </source>
</evidence>
<dbReference type="GO" id="GO:0008253">
    <property type="term" value="F:5'-nucleotidase activity"/>
    <property type="evidence" value="ECO:0007669"/>
    <property type="project" value="TreeGrafter"/>
</dbReference>
<dbReference type="OrthoDB" id="7722975at2759"/>
<dbReference type="GO" id="GO:0004050">
    <property type="term" value="F:apyrase activity"/>
    <property type="evidence" value="ECO:0007669"/>
    <property type="project" value="UniProtKB-EC"/>
</dbReference>
<dbReference type="PRINTS" id="PR01607">
    <property type="entry name" value="APYRASEFAMLY"/>
</dbReference>
<dbReference type="SUPFAM" id="SSF56300">
    <property type="entry name" value="Metallo-dependent phosphatases"/>
    <property type="match status" value="1"/>
</dbReference>
<feature type="compositionally biased region" description="Low complexity" evidence="13">
    <location>
        <begin position="618"/>
        <end position="629"/>
    </location>
</feature>
<dbReference type="CDD" id="cd07409">
    <property type="entry name" value="MPP_CD73_N"/>
    <property type="match status" value="1"/>
</dbReference>
<dbReference type="GO" id="GO:0090729">
    <property type="term" value="F:toxin activity"/>
    <property type="evidence" value="ECO:0007669"/>
    <property type="project" value="UniProtKB-KW"/>
</dbReference>
<dbReference type="Gene3D" id="3.60.21.10">
    <property type="match status" value="1"/>
</dbReference>
<dbReference type="InterPro" id="IPR008334">
    <property type="entry name" value="5'-Nucleotdase_C"/>
</dbReference>
<dbReference type="GO" id="GO:0046872">
    <property type="term" value="F:metal ion binding"/>
    <property type="evidence" value="ECO:0007669"/>
    <property type="project" value="UniProtKB-KW"/>
</dbReference>
<evidence type="ECO:0000256" key="7">
    <source>
        <dbReference type="ARBA" id="ARBA00022723"/>
    </source>
</evidence>
<feature type="domain" description="Calcineurin-like phosphoesterase" evidence="15">
    <location>
        <begin position="44"/>
        <end position="258"/>
    </location>
</feature>
<feature type="domain" description="5'-Nucleotidase C-terminal" evidence="16">
    <location>
        <begin position="350"/>
        <end position="521"/>
    </location>
</feature>
<dbReference type="EMBL" id="BLKM01000329">
    <property type="protein sequence ID" value="GFG31806.1"/>
    <property type="molecule type" value="Genomic_DNA"/>
</dbReference>
<dbReference type="SUPFAM" id="SSF55816">
    <property type="entry name" value="5'-nucleotidase (syn. UDP-sugar hydrolase), C-terminal domain"/>
    <property type="match status" value="1"/>
</dbReference>
<evidence type="ECO:0000256" key="9">
    <source>
        <dbReference type="ARBA" id="ARBA00022741"/>
    </source>
</evidence>
<dbReference type="Gene3D" id="3.90.780.10">
    <property type="entry name" value="5'-Nucleotidase, C-terminal domain"/>
    <property type="match status" value="1"/>
</dbReference>
<comment type="similarity">
    <text evidence="2 12">Belongs to the 5'-nucleotidase family.</text>
</comment>
<evidence type="ECO:0000256" key="3">
    <source>
        <dbReference type="ARBA" id="ARBA00012148"/>
    </source>
</evidence>
<feature type="transmembrane region" description="Helical" evidence="14">
    <location>
        <begin position="12"/>
        <end position="30"/>
    </location>
</feature>
<keyword evidence="18" id="KW-1185">Reference proteome</keyword>
<sequence length="685" mass="75606">MAVFLDREFPGACFCITIFVLFCSLFAVYGRGVSSSTRDTFELSIIHINDFHARFEQTSPSSAACLEGQEESCVGGIARIATAVKRLVNERPNPIFLNAGDNFQGTLWYTKFKWNVTAHFLNMLPHDALTLGNHEFDDKIAGVVPFLENMNAPFVVANIDDSEEPSIQGKYSKSIVIERGGRKIGILGYVLRTFYELSSTGKLKFLNETEAVLEEAARLKSQGVDIIIALSHAGLDVDREVAAAVPDVDIIVGGHSHSFLYTGDPPSGDYPVDSYPVIVEQPGGHKVLIVQAYAYSKYVGNITVWFDEQGEYTAWEGSPILLDKSVPEDPDVVQAMKPWKEIIDAEGSVVIGSTNVLLDASNSACRKGECNIGNLIANAFVDEYVNMAPPGSWTRAAIGIINSGGIRTSITETAPDGNITYADLITAQPFANTVDIIELQGKHILETLEFSVSDTYGRYRGNGRMQVTFDMNQPVMNRVSSAAVRCAECRVPKYEPLDPEKWYRVALCSFLVTGGDGYAVIANNARNHVIGGIKHIHHYLLENRHTNIIFMGAPHRYDLSESSIINKETRRYYEKLNNISKRDAPSPEHSFTCLSSSPGKKPPSWFPDEAPMERDTHSQSLHESNSSQSPNLRSTPATHAEKNRVTVRRAACGWKAYIQEGVAWVPKEIVYDTADEYPSAMQPSA</sequence>
<evidence type="ECO:0000256" key="8">
    <source>
        <dbReference type="ARBA" id="ARBA00022729"/>
    </source>
</evidence>
<evidence type="ECO:0000256" key="10">
    <source>
        <dbReference type="ARBA" id="ARBA00022801"/>
    </source>
</evidence>
<dbReference type="GO" id="GO:0000166">
    <property type="term" value="F:nucleotide binding"/>
    <property type="evidence" value="ECO:0007669"/>
    <property type="project" value="UniProtKB-KW"/>
</dbReference>
<evidence type="ECO:0000313" key="18">
    <source>
        <dbReference type="Proteomes" id="UP000502823"/>
    </source>
</evidence>
<dbReference type="PROSITE" id="PS00785">
    <property type="entry name" value="5_NUCLEOTIDASE_1"/>
    <property type="match status" value="1"/>
</dbReference>
<dbReference type="PROSITE" id="PS00786">
    <property type="entry name" value="5_NUCLEOTIDASE_2"/>
    <property type="match status" value="1"/>
</dbReference>
<accession>A0A6L2PHB9</accession>
<evidence type="ECO:0000256" key="14">
    <source>
        <dbReference type="SAM" id="Phobius"/>
    </source>
</evidence>
<dbReference type="GO" id="GO:0006196">
    <property type="term" value="P:AMP catabolic process"/>
    <property type="evidence" value="ECO:0007669"/>
    <property type="project" value="TreeGrafter"/>
</dbReference>
<name>A0A6L2PHB9_COPFO</name>
<protein>
    <recommendedName>
        <fullName evidence="3">apyrase</fullName>
        <ecNumber evidence="3">3.6.1.5</ecNumber>
    </recommendedName>
</protein>
<dbReference type="InterPro" id="IPR036907">
    <property type="entry name" value="5'-Nucleotdase_C_sf"/>
</dbReference>
<gene>
    <name evidence="17" type="ORF">Cfor_04243</name>
</gene>
<dbReference type="InterPro" id="IPR004843">
    <property type="entry name" value="Calcineurin-like_PHP"/>
</dbReference>
<keyword evidence="11" id="KW-1199">Hemostasis impairing toxin</keyword>
<keyword evidence="14" id="KW-0472">Membrane</keyword>
<keyword evidence="5" id="KW-0964">Secreted</keyword>
<keyword evidence="4" id="KW-1201">Platelet aggregation inhibiting toxin</keyword>
<dbReference type="InterPro" id="IPR006146">
    <property type="entry name" value="5'-Nucleotdase_CS"/>
</dbReference>
<evidence type="ECO:0000256" key="2">
    <source>
        <dbReference type="ARBA" id="ARBA00006654"/>
    </source>
</evidence>
<evidence type="ECO:0000256" key="13">
    <source>
        <dbReference type="SAM" id="MobiDB-lite"/>
    </source>
</evidence>
<keyword evidence="8" id="KW-0732">Signal</keyword>
<dbReference type="InParanoid" id="A0A6L2PHB9"/>